<feature type="chain" id="PRO_5045458607" description="prolyl oligopeptidase" evidence="6">
    <location>
        <begin position="19"/>
        <end position="721"/>
    </location>
</feature>
<feature type="domain" description="Peptidase S9A N-terminal" evidence="8">
    <location>
        <begin position="32"/>
        <end position="432"/>
    </location>
</feature>
<evidence type="ECO:0000256" key="6">
    <source>
        <dbReference type="SAM" id="SignalP"/>
    </source>
</evidence>
<dbReference type="InterPro" id="IPR023302">
    <property type="entry name" value="Pept_S9A_N"/>
</dbReference>
<evidence type="ECO:0000256" key="1">
    <source>
        <dbReference type="ARBA" id="ARBA00001070"/>
    </source>
</evidence>
<reference evidence="10" key="1">
    <citation type="journal article" date="2019" name="Int. J. Syst. Evol. Microbiol.">
        <title>The Global Catalogue of Microorganisms (GCM) 10K type strain sequencing project: providing services to taxonomists for standard genome sequencing and annotation.</title>
        <authorList>
            <consortium name="The Broad Institute Genomics Platform"/>
            <consortium name="The Broad Institute Genome Sequencing Center for Infectious Disease"/>
            <person name="Wu L."/>
            <person name="Ma J."/>
        </authorList>
    </citation>
    <scope>NUCLEOTIDE SEQUENCE [LARGE SCALE GENOMIC DNA]</scope>
    <source>
        <strain evidence="10">KCTC 42585</strain>
    </source>
</reference>
<sequence>MRSSITVSFLLIGSFLWAQVPVEPPKAPPKVVTNEYHGVTLEDPYQYMENLEDPEVLNWLKTNTAYSEAILHSIPGRETMLEKIRELDSRRESRISNVSITDDDVYYYLKTTPDDETGKLFYRKGFKGEEKLLLDPRKYGEDPERMYSILSLKPNEKGDLVAVRLAADGSENGELVVLDQTGKQVGETLELVEVFDWVSNEHLTYTKLNSEEIADVNRQLNLKVYWHELGTPVSQDKVVFSAENNPEIPMEPAEIPIVIYDRHIDKAIGAVVTVDNARKAYMAEGDLPNPDSWKQLSTQEDKVTDFVTSKDAVYYLSFKDAPNFKIVKSSLEEPEFSKGKVLIKEPEAGPIQNMAITKDGLFYSIKSNGVQSKLFFLPHGKSSSREIELPFTAGYLGMNSKGPEFSDIWVGISGWTSPPKRYKYDLATDTFELEMLSSPAEYPELENLVAKEITVTSHDGVKVPVSLIHHKDIKLDGQNPVFMYGYGSYGMSTGPFFSPLLMLYTTYGGVFVVPHVRGGGELGDAWHRAGQKLNKPNTWKDAIATAEYLIKEGYTNPDKLSIAGGSAGGIFVGRAITERPDLFAAAIPQVGVMNPVRAEETPNGPVNAPEFGTVKDPDEFRGLLEMDSYHQLEDGTNYPATLVTAGINDPRVIAWQPAKFAARMQVANASDNPILLHTDFSTGHGIGDQKSKAFENFANMFSFSLWQSGHPDFQPEVAIKD</sequence>
<evidence type="ECO:0000313" key="9">
    <source>
        <dbReference type="EMBL" id="MFD2516416.1"/>
    </source>
</evidence>
<protein>
    <recommendedName>
        <fullName evidence="2">prolyl oligopeptidase</fullName>
        <ecNumber evidence="2">3.4.21.26</ecNumber>
    </recommendedName>
</protein>
<dbReference type="Pfam" id="PF00326">
    <property type="entry name" value="Peptidase_S9"/>
    <property type="match status" value="1"/>
</dbReference>
<evidence type="ECO:0000259" key="7">
    <source>
        <dbReference type="Pfam" id="PF00326"/>
    </source>
</evidence>
<dbReference type="PANTHER" id="PTHR42881:SF2">
    <property type="entry name" value="PROLYL ENDOPEPTIDASE"/>
    <property type="match status" value="1"/>
</dbReference>
<dbReference type="InterPro" id="IPR029058">
    <property type="entry name" value="AB_hydrolase_fold"/>
</dbReference>
<evidence type="ECO:0000256" key="2">
    <source>
        <dbReference type="ARBA" id="ARBA00011897"/>
    </source>
</evidence>
<keyword evidence="6" id="KW-0732">Signal</keyword>
<feature type="domain" description="Peptidase S9 prolyl oligopeptidase catalytic" evidence="7">
    <location>
        <begin position="503"/>
        <end position="707"/>
    </location>
</feature>
<dbReference type="Pfam" id="PF02897">
    <property type="entry name" value="Peptidase_S9_N"/>
    <property type="match status" value="1"/>
</dbReference>
<proteinExistence type="predicted"/>
<dbReference type="InterPro" id="IPR002470">
    <property type="entry name" value="Peptidase_S9A"/>
</dbReference>
<comment type="catalytic activity">
    <reaction evidence="1">
        <text>Hydrolysis of Pro-|-Xaa &gt;&gt; Ala-|-Xaa in oligopeptides.</text>
        <dbReference type="EC" id="3.4.21.26"/>
    </reaction>
</comment>
<dbReference type="InterPro" id="IPR001375">
    <property type="entry name" value="Peptidase_S9_cat"/>
</dbReference>
<evidence type="ECO:0000256" key="5">
    <source>
        <dbReference type="ARBA" id="ARBA00022825"/>
    </source>
</evidence>
<dbReference type="PRINTS" id="PR00862">
    <property type="entry name" value="PROLIGOPTASE"/>
</dbReference>
<keyword evidence="3" id="KW-0645">Protease</keyword>
<keyword evidence="5" id="KW-0720">Serine protease</keyword>
<dbReference type="SUPFAM" id="SSF53474">
    <property type="entry name" value="alpha/beta-Hydrolases"/>
    <property type="match status" value="1"/>
</dbReference>
<dbReference type="RefSeq" id="WP_380747492.1">
    <property type="nucleotide sequence ID" value="NZ_JBHULT010000005.1"/>
</dbReference>
<dbReference type="EC" id="3.4.21.26" evidence="2"/>
<dbReference type="Proteomes" id="UP001597468">
    <property type="component" value="Unassembled WGS sequence"/>
</dbReference>
<feature type="signal peptide" evidence="6">
    <location>
        <begin position="1"/>
        <end position="18"/>
    </location>
</feature>
<dbReference type="InterPro" id="IPR051167">
    <property type="entry name" value="Prolyl_oligopep/macrocyclase"/>
</dbReference>
<gene>
    <name evidence="9" type="ORF">ACFSTG_00770</name>
</gene>
<evidence type="ECO:0000256" key="4">
    <source>
        <dbReference type="ARBA" id="ARBA00022801"/>
    </source>
</evidence>
<keyword evidence="4" id="KW-0378">Hydrolase</keyword>
<accession>A0ABW5IRW5</accession>
<evidence type="ECO:0000259" key="8">
    <source>
        <dbReference type="Pfam" id="PF02897"/>
    </source>
</evidence>
<dbReference type="Gene3D" id="3.40.50.1820">
    <property type="entry name" value="alpha/beta hydrolase"/>
    <property type="match status" value="1"/>
</dbReference>
<name>A0ABW5IRW5_9FLAO</name>
<dbReference type="SUPFAM" id="SSF50993">
    <property type="entry name" value="Peptidase/esterase 'gauge' domain"/>
    <property type="match status" value="1"/>
</dbReference>
<dbReference type="PANTHER" id="PTHR42881">
    <property type="entry name" value="PROLYL ENDOPEPTIDASE"/>
    <property type="match status" value="1"/>
</dbReference>
<evidence type="ECO:0000256" key="3">
    <source>
        <dbReference type="ARBA" id="ARBA00022670"/>
    </source>
</evidence>
<dbReference type="EMBL" id="JBHULT010000005">
    <property type="protein sequence ID" value="MFD2516416.1"/>
    <property type="molecule type" value="Genomic_DNA"/>
</dbReference>
<dbReference type="Gene3D" id="2.130.10.120">
    <property type="entry name" value="Prolyl oligopeptidase, N-terminal domain"/>
    <property type="match status" value="1"/>
</dbReference>
<organism evidence="9 10">
    <name type="scientific">Salinimicrobium flavum</name>
    <dbReference type="NCBI Taxonomy" id="1737065"/>
    <lineage>
        <taxon>Bacteria</taxon>
        <taxon>Pseudomonadati</taxon>
        <taxon>Bacteroidota</taxon>
        <taxon>Flavobacteriia</taxon>
        <taxon>Flavobacteriales</taxon>
        <taxon>Flavobacteriaceae</taxon>
        <taxon>Salinimicrobium</taxon>
    </lineage>
</organism>
<keyword evidence="10" id="KW-1185">Reference proteome</keyword>
<evidence type="ECO:0000313" key="10">
    <source>
        <dbReference type="Proteomes" id="UP001597468"/>
    </source>
</evidence>
<comment type="caution">
    <text evidence="9">The sequence shown here is derived from an EMBL/GenBank/DDBJ whole genome shotgun (WGS) entry which is preliminary data.</text>
</comment>